<name>A0ACB8QQM2_9AGAM</name>
<evidence type="ECO:0000313" key="1">
    <source>
        <dbReference type="EMBL" id="KAI0033721.1"/>
    </source>
</evidence>
<gene>
    <name evidence="1" type="ORF">K488DRAFT_77718</name>
</gene>
<accession>A0ACB8QQM2</accession>
<protein>
    <submittedName>
        <fullName evidence="1">HAD-like protein</fullName>
    </submittedName>
</protein>
<keyword evidence="2" id="KW-1185">Reference proteome</keyword>
<dbReference type="EMBL" id="MU273513">
    <property type="protein sequence ID" value="KAI0033721.1"/>
    <property type="molecule type" value="Genomic_DNA"/>
</dbReference>
<evidence type="ECO:0000313" key="2">
    <source>
        <dbReference type="Proteomes" id="UP000814128"/>
    </source>
</evidence>
<reference evidence="1" key="1">
    <citation type="submission" date="2021-02" db="EMBL/GenBank/DDBJ databases">
        <authorList>
            <consortium name="DOE Joint Genome Institute"/>
            <person name="Ahrendt S."/>
            <person name="Looney B.P."/>
            <person name="Miyauchi S."/>
            <person name="Morin E."/>
            <person name="Drula E."/>
            <person name="Courty P.E."/>
            <person name="Chicoki N."/>
            <person name="Fauchery L."/>
            <person name="Kohler A."/>
            <person name="Kuo A."/>
            <person name="Labutti K."/>
            <person name="Pangilinan J."/>
            <person name="Lipzen A."/>
            <person name="Riley R."/>
            <person name="Andreopoulos W."/>
            <person name="He G."/>
            <person name="Johnson J."/>
            <person name="Barry K.W."/>
            <person name="Grigoriev I.V."/>
            <person name="Nagy L."/>
            <person name="Hibbett D."/>
            <person name="Henrissat B."/>
            <person name="Matheny P.B."/>
            <person name="Labbe J."/>
            <person name="Martin F."/>
        </authorList>
    </citation>
    <scope>NUCLEOTIDE SEQUENCE</scope>
    <source>
        <strain evidence="1">EC-137</strain>
    </source>
</reference>
<sequence length="239" mass="25713">MPSITVEAILFDMDGTLIDSTDGVRAAWNAYGNRFGFDGVEAAHATHGRRLADTLAEWCKLSDPRDIQECFHCMESAEIVKFEDEVINVGPVLLPGVLELIDQIDSGRTTDGPFGWTIVTSATSLYTGKALERCGVPLPDVGYVTSDDVHRGKPHPDPYLAGAKKIGVDPANCVVIEDAPSGLKSGRAAGSKTIAVCTSHTREQITTSGAKPDFIVKNLSKISVRWLDGKIELTIDDTL</sequence>
<reference evidence="1" key="2">
    <citation type="journal article" date="2022" name="New Phytol.">
        <title>Evolutionary transition to the ectomycorrhizal habit in the genomes of a hyperdiverse lineage of mushroom-forming fungi.</title>
        <authorList>
            <person name="Looney B."/>
            <person name="Miyauchi S."/>
            <person name="Morin E."/>
            <person name="Drula E."/>
            <person name="Courty P.E."/>
            <person name="Kohler A."/>
            <person name="Kuo A."/>
            <person name="LaButti K."/>
            <person name="Pangilinan J."/>
            <person name="Lipzen A."/>
            <person name="Riley R."/>
            <person name="Andreopoulos W."/>
            <person name="He G."/>
            <person name="Johnson J."/>
            <person name="Nolan M."/>
            <person name="Tritt A."/>
            <person name="Barry K.W."/>
            <person name="Grigoriev I.V."/>
            <person name="Nagy L.G."/>
            <person name="Hibbett D."/>
            <person name="Henrissat B."/>
            <person name="Matheny P.B."/>
            <person name="Labbe J."/>
            <person name="Martin F.M."/>
        </authorList>
    </citation>
    <scope>NUCLEOTIDE SEQUENCE</scope>
    <source>
        <strain evidence="1">EC-137</strain>
    </source>
</reference>
<organism evidence="1 2">
    <name type="scientific">Vararia minispora EC-137</name>
    <dbReference type="NCBI Taxonomy" id="1314806"/>
    <lineage>
        <taxon>Eukaryota</taxon>
        <taxon>Fungi</taxon>
        <taxon>Dikarya</taxon>
        <taxon>Basidiomycota</taxon>
        <taxon>Agaricomycotina</taxon>
        <taxon>Agaricomycetes</taxon>
        <taxon>Russulales</taxon>
        <taxon>Lachnocladiaceae</taxon>
        <taxon>Vararia</taxon>
    </lineage>
</organism>
<comment type="caution">
    <text evidence="1">The sequence shown here is derived from an EMBL/GenBank/DDBJ whole genome shotgun (WGS) entry which is preliminary data.</text>
</comment>
<proteinExistence type="predicted"/>
<dbReference type="Proteomes" id="UP000814128">
    <property type="component" value="Unassembled WGS sequence"/>
</dbReference>